<protein>
    <submittedName>
        <fullName evidence="2">Lysophospholipase L1-like esterase</fullName>
    </submittedName>
</protein>
<dbReference type="AlphaFoldDB" id="L0EDP3"/>
<organism evidence="2 3">
    <name type="scientific">Thermobacillus composti (strain DSM 18247 / JCM 13945 / KWC4)</name>
    <dbReference type="NCBI Taxonomy" id="717605"/>
    <lineage>
        <taxon>Bacteria</taxon>
        <taxon>Bacillati</taxon>
        <taxon>Bacillota</taxon>
        <taxon>Bacilli</taxon>
        <taxon>Bacillales</taxon>
        <taxon>Paenibacillaceae</taxon>
        <taxon>Thermobacillus</taxon>
    </lineage>
</organism>
<gene>
    <name evidence="2" type="ordered locus">Theco_2265</name>
</gene>
<dbReference type="PANTHER" id="PTHR34407">
    <property type="entry name" value="EXPRESSED PROTEIN"/>
    <property type="match status" value="1"/>
</dbReference>
<dbReference type="STRING" id="717605.Theco_2265"/>
<dbReference type="OrthoDB" id="8233337at2"/>
<dbReference type="InterPro" id="IPR036514">
    <property type="entry name" value="SGNH_hydro_sf"/>
</dbReference>
<sequence>MWMFFSEDQAEALVYYFRVKGRCGMAHEVIRHRAGLMRLREAIRAGRAVIGFIGGSITDGRPRHNWPEPVVAWLVDRYPGTRFVVENAAIGATGSDLAVLRAKRDLIDRGCDIVFIEFAVNDNDTPTDRRMRTREGLIRKLLLEDGGRDLVFVYTFCHDMYEAMMEGRMPASIAEFEQMAEHYGAGSVWVGLHALNQVRRGFMRWEEWLPDGLHPTSRGSYAYAEAVIRYLEEALERQPDAAWDAARARALAQPLHPDHWGNSVLLPLDAVRTRGPWTLRRWLYHAWIDQVLETAAVGAGFELDFEGRGVALAFDFGKTSAEFRWRIDGGEWRTEARERPDWVGPDGWFRLSVLTETLEPGPHRLELEVIHGSRPDCGGTNFRLALAAAIR</sequence>
<evidence type="ECO:0000259" key="1">
    <source>
        <dbReference type="Pfam" id="PF13472"/>
    </source>
</evidence>
<dbReference type="HOGENOM" id="CLU_035115_1_0_9"/>
<dbReference type="Pfam" id="PF13472">
    <property type="entry name" value="Lipase_GDSL_2"/>
    <property type="match status" value="1"/>
</dbReference>
<name>L0EDP3_THECK</name>
<accession>L0EDP3</accession>
<dbReference type="EMBL" id="CP003255">
    <property type="protein sequence ID" value="AGA58378.1"/>
    <property type="molecule type" value="Genomic_DNA"/>
</dbReference>
<dbReference type="InterPro" id="IPR013830">
    <property type="entry name" value="SGNH_hydro"/>
</dbReference>
<feature type="domain" description="SGNH hydrolase-type esterase" evidence="1">
    <location>
        <begin position="52"/>
        <end position="219"/>
    </location>
</feature>
<evidence type="ECO:0000313" key="2">
    <source>
        <dbReference type="EMBL" id="AGA58378.1"/>
    </source>
</evidence>
<dbReference type="eggNOG" id="COG2755">
    <property type="taxonomic scope" value="Bacteria"/>
</dbReference>
<reference evidence="3" key="1">
    <citation type="submission" date="2012-01" db="EMBL/GenBank/DDBJ databases">
        <title>Complete sequence of chromosome of Thermobacillus composti KWC4.</title>
        <authorList>
            <person name="Lucas S."/>
            <person name="Han J."/>
            <person name="Lapidus A."/>
            <person name="Cheng J.-F."/>
            <person name="Goodwin L."/>
            <person name="Pitluck S."/>
            <person name="Peters L."/>
            <person name="Ovchinnikova G."/>
            <person name="Teshima H."/>
            <person name="Detter J.C."/>
            <person name="Han C."/>
            <person name="Tapia R."/>
            <person name="Land M."/>
            <person name="Hauser L."/>
            <person name="Kyrpides N."/>
            <person name="Ivanova N."/>
            <person name="Pagani I."/>
            <person name="Anderson I."/>
            <person name="Woyke T."/>
        </authorList>
    </citation>
    <scope>NUCLEOTIDE SEQUENCE [LARGE SCALE GENOMIC DNA]</scope>
    <source>
        <strain evidence="3">DSM 18247 / JCM 13945 / KWC4</strain>
    </source>
</reference>
<evidence type="ECO:0000313" key="3">
    <source>
        <dbReference type="Proteomes" id="UP000010795"/>
    </source>
</evidence>
<dbReference type="SUPFAM" id="SSF52266">
    <property type="entry name" value="SGNH hydrolase"/>
    <property type="match status" value="1"/>
</dbReference>
<dbReference type="PANTHER" id="PTHR34407:SF1">
    <property type="entry name" value="SGNH HYDROLASE-TYPE ESTERASE DOMAIN-CONTAINING PROTEIN"/>
    <property type="match status" value="1"/>
</dbReference>
<keyword evidence="3" id="KW-1185">Reference proteome</keyword>
<proteinExistence type="predicted"/>
<dbReference type="Gene3D" id="3.40.50.1110">
    <property type="entry name" value="SGNH hydrolase"/>
    <property type="match status" value="1"/>
</dbReference>
<dbReference type="CDD" id="cd00229">
    <property type="entry name" value="SGNH_hydrolase"/>
    <property type="match status" value="1"/>
</dbReference>
<dbReference type="Proteomes" id="UP000010795">
    <property type="component" value="Chromosome"/>
</dbReference>
<dbReference type="KEGG" id="tco:Theco_2265"/>